<feature type="region of interest" description="Disordered" evidence="1">
    <location>
        <begin position="124"/>
        <end position="271"/>
    </location>
</feature>
<dbReference type="OrthoDB" id="361045at2759"/>
<evidence type="ECO:0000256" key="1">
    <source>
        <dbReference type="SAM" id="MobiDB-lite"/>
    </source>
</evidence>
<evidence type="ECO:0000313" key="3">
    <source>
        <dbReference type="EMBL" id="GBE59321.1"/>
    </source>
</evidence>
<feature type="region of interest" description="Disordered" evidence="1">
    <location>
        <begin position="541"/>
        <end position="567"/>
    </location>
</feature>
<dbReference type="EMBL" id="BDSA01000001">
    <property type="protein sequence ID" value="GBE59321.1"/>
    <property type="molecule type" value="Genomic_DNA"/>
</dbReference>
<gene>
    <name evidence="3" type="ORF">BOVATA_008140</name>
</gene>
<feature type="compositionally biased region" description="Basic and acidic residues" evidence="1">
    <location>
        <begin position="247"/>
        <end position="259"/>
    </location>
</feature>
<name>A0A2H6K8K2_9APIC</name>
<accession>A0A2H6K8K2</accession>
<evidence type="ECO:0000313" key="4">
    <source>
        <dbReference type="Proteomes" id="UP000236319"/>
    </source>
</evidence>
<reference evidence="3 4" key="1">
    <citation type="journal article" date="2017" name="BMC Genomics">
        <title>Whole-genome assembly of Babesia ovata and comparative genomics between closely related pathogens.</title>
        <authorList>
            <person name="Yamagishi J."/>
            <person name="Asada M."/>
            <person name="Hakimi H."/>
            <person name="Tanaka T.Q."/>
            <person name="Sugimoto C."/>
            <person name="Kawazu S."/>
        </authorList>
    </citation>
    <scope>NUCLEOTIDE SEQUENCE [LARGE SCALE GENOMIC DNA]</scope>
    <source>
        <strain evidence="3 4">Miyake</strain>
    </source>
</reference>
<feature type="signal peptide" evidence="2">
    <location>
        <begin position="1"/>
        <end position="23"/>
    </location>
</feature>
<feature type="compositionally biased region" description="Polar residues" evidence="1">
    <location>
        <begin position="229"/>
        <end position="242"/>
    </location>
</feature>
<keyword evidence="2" id="KW-0732">Signal</keyword>
<dbReference type="RefSeq" id="XP_028865564.1">
    <property type="nucleotide sequence ID" value="XM_029009731.1"/>
</dbReference>
<keyword evidence="4" id="KW-1185">Reference proteome</keyword>
<feature type="chain" id="PRO_5014188714" evidence="2">
    <location>
        <begin position="24"/>
        <end position="1565"/>
    </location>
</feature>
<feature type="region of interest" description="Disordered" evidence="1">
    <location>
        <begin position="1038"/>
        <end position="1062"/>
    </location>
</feature>
<organism evidence="3 4">
    <name type="scientific">Babesia ovata</name>
    <dbReference type="NCBI Taxonomy" id="189622"/>
    <lineage>
        <taxon>Eukaryota</taxon>
        <taxon>Sar</taxon>
        <taxon>Alveolata</taxon>
        <taxon>Apicomplexa</taxon>
        <taxon>Aconoidasida</taxon>
        <taxon>Piroplasmida</taxon>
        <taxon>Babesiidae</taxon>
        <taxon>Babesia</taxon>
    </lineage>
</organism>
<dbReference type="Proteomes" id="UP000236319">
    <property type="component" value="Unassembled WGS sequence"/>
</dbReference>
<dbReference type="GeneID" id="39873091"/>
<comment type="caution">
    <text evidence="3">The sequence shown here is derived from an EMBL/GenBank/DDBJ whole genome shotgun (WGS) entry which is preliminary data.</text>
</comment>
<proteinExistence type="predicted"/>
<feature type="compositionally biased region" description="Polar residues" evidence="1">
    <location>
        <begin position="1050"/>
        <end position="1060"/>
    </location>
</feature>
<evidence type="ECO:0000256" key="2">
    <source>
        <dbReference type="SAM" id="SignalP"/>
    </source>
</evidence>
<protein>
    <submittedName>
        <fullName evidence="3">M48 family peptidase, putative</fullName>
    </submittedName>
</protein>
<feature type="compositionally biased region" description="Polar residues" evidence="1">
    <location>
        <begin position="165"/>
        <end position="175"/>
    </location>
</feature>
<dbReference type="VEuPathDB" id="PiroplasmaDB:BOVATA_008140"/>
<sequence length="1565" mass="176431">MRQIWRLRGLCALTFVLQALALAQLHIVDALHNSRLGTNLRRCYSAHVTSVVKHRANGSYMQQRVCGDSPAMSNGLARSGAVPQSVTCNPAFVPTIGMDADGLYGRRPKANRIQRNRLAPWHMAVSKTPISSDDELRRDNSGNGLYDHSSGRDNDSGGRGAIGDNTESSIHGNISSKRRIGERSESLNDENFIPPIIKSCGGKMKTPPAADSNSKNSKTAKGIRPASSEGKSITPKNVTGMRSSVAHVDRGLNDTRDLVDGQNVNNSDEEGDTAAYVRKEGTSISEEVAKYEDLYTTMESWGQSTKKGDRDIYRFLKRRLKDVQQSAEVQYAEDGDGMTVDDFLEAIDGLGYEIEDHPDIPYKWHRYLEIIRLGYDEKIRAARRSKKLTATDVIDKCLRQLKREEPGGYRYPIAGTPDENYSDPNVYKAWGRTGLYHTQYMKKPGTTSGEVETRNDTLEELILSNSPLKDMDEIEKQLEDLRHKRLEKEIGEIENVKAETSIDSLPEVAGNISTTDSTATATESNECSTIASKVDADVEMKSESDIRQESTAAADGHSIGSDGTQAMPSITAPTFTATVDGEYKLVDAEFLKSERQRQLELLLSLNPYNPWDEYRRITRVKSGLKIKDPIQVKYKLNTVELKVKFESSDNYDVDTGDSSADSVLSRESMGGMADNIPSMGDTLQRDSRDEKIEDVVAERNQSHKGQTNHVQLPPNFLQDYLHYFLMLPEDHQMLQEFEKAEYLYDVLRYFDPFDREEPKPEPEIPDAHDRLFSIIFPGWEGFPKPPPDPVYPMTLTPDKAPETYRVNAINAMVALLKARQLSLTPTADMLQEQRVRAILTSIERSLELEIKRIKLGLVDIEVPGIDAQLCKVDDAYLATLSATLAFWNIRDGIETIVDEIVVLTTANMSQMRPKYLIAIAVNLSNLHKLPKSVFLKFVKAVTQHVQQQMAADLVKSAVDVDHIKCMDFDTAAQMLNLLARYPGALGRDFMVAFMQLYRRDIMQLKVPEYNCNKDVILNSDVHESESGAASAEGFIAQNNKGESGTRPGCTKSSDCSSNPNRPFDINVTSNNNNNGVALVVGPQYWEYLRQATDDEMATVHRKQDESAQQLKRELNVRGMRGRFVQHVWSLISCLSWCDLIKEYKNVVDMFNMTSLLQDFELSSVGALAVLQTCSQQTDKERTLIAKALSALRDVRSMISDETWLEAMEIYSDATNTGRDGAEPRIKPDRAFISAMMNRFVDHRQPSWKILRRAVDLLHGFSNALSKNQRQELFQQMCESVCDYAHLQLQALNAERLDYPLREMAHVLRVSAACGVRIDKVWKIFLDLLKVFKHTLSVEDIKETLLALKAANYTSLSEMGELLIRRMCDIVEVMPYTAPEDVCEIMEIGLSIKINPTKLLRWFLYLSFHEVPERDMDRLAMDMVGEKLDYEVDFRGWKRPVGQGTPGERLRLFNNLFTPYKMHGSKAYYPSDELKYVMQQSIRDPPPYSAEIKPKPGIKLPRQLGDRIKVIVQQMIYSGYECSQADVELFKLAGVMPQKAENGQTSANSCIDVIGLQHYKDSDTDY</sequence>